<dbReference type="EMBL" id="JAAIVB010000009">
    <property type="protein sequence ID" value="NEX59940.1"/>
    <property type="molecule type" value="Genomic_DNA"/>
</dbReference>
<dbReference type="PANTHER" id="PTHR33627:SF1">
    <property type="entry name" value="TRANSPOSASE"/>
    <property type="match status" value="1"/>
</dbReference>
<evidence type="ECO:0000313" key="3">
    <source>
        <dbReference type="Proteomes" id="UP000482155"/>
    </source>
</evidence>
<dbReference type="RefSeq" id="WP_163960442.1">
    <property type="nucleotide sequence ID" value="NZ_JAAIVB010000009.1"/>
</dbReference>
<organism evidence="2 3">
    <name type="scientific">Noviherbaspirillum galbum</name>
    <dbReference type="NCBI Taxonomy" id="2709383"/>
    <lineage>
        <taxon>Bacteria</taxon>
        <taxon>Pseudomonadati</taxon>
        <taxon>Pseudomonadota</taxon>
        <taxon>Betaproteobacteria</taxon>
        <taxon>Burkholderiales</taxon>
        <taxon>Oxalobacteraceae</taxon>
        <taxon>Noviherbaspirillum</taxon>
    </lineage>
</organism>
<evidence type="ECO:0000313" key="2">
    <source>
        <dbReference type="EMBL" id="NEX59940.1"/>
    </source>
</evidence>
<dbReference type="InterPro" id="IPR038721">
    <property type="entry name" value="IS701-like_DDE_dom"/>
</dbReference>
<evidence type="ECO:0000259" key="1">
    <source>
        <dbReference type="Pfam" id="PF13546"/>
    </source>
</evidence>
<protein>
    <submittedName>
        <fullName evidence="2">IS701 family transposase</fullName>
    </submittedName>
</protein>
<keyword evidence="3" id="KW-1185">Reference proteome</keyword>
<dbReference type="NCBIfam" id="NF033540">
    <property type="entry name" value="transpos_IS701"/>
    <property type="match status" value="1"/>
</dbReference>
<dbReference type="PANTHER" id="PTHR33627">
    <property type="entry name" value="TRANSPOSASE"/>
    <property type="match status" value="1"/>
</dbReference>
<dbReference type="InterPro" id="IPR039365">
    <property type="entry name" value="IS701-like"/>
</dbReference>
<dbReference type="SUPFAM" id="SSF53098">
    <property type="entry name" value="Ribonuclease H-like"/>
    <property type="match status" value="1"/>
</dbReference>
<dbReference type="Proteomes" id="UP000482155">
    <property type="component" value="Unassembled WGS sequence"/>
</dbReference>
<feature type="domain" description="Transposase IS701-like DDE" evidence="1">
    <location>
        <begin position="28"/>
        <end position="240"/>
    </location>
</feature>
<gene>
    <name evidence="2" type="ORF">G3574_02505</name>
</gene>
<dbReference type="Pfam" id="PF13546">
    <property type="entry name" value="DDE_5"/>
    <property type="match status" value="1"/>
</dbReference>
<dbReference type="AlphaFoldDB" id="A0A6B3SH23"/>
<comment type="caution">
    <text evidence="2">The sequence shown here is derived from an EMBL/GenBank/DDBJ whole genome shotgun (WGS) entry which is preliminary data.</text>
</comment>
<dbReference type="InterPro" id="IPR012337">
    <property type="entry name" value="RNaseH-like_sf"/>
</dbReference>
<name>A0A6B3SH23_9BURK</name>
<accession>A0A6B3SH23</accession>
<reference evidence="2 3" key="1">
    <citation type="submission" date="2020-02" db="EMBL/GenBank/DDBJ databases">
        <authorList>
            <person name="Kim M.K."/>
        </authorList>
    </citation>
    <scope>NUCLEOTIDE SEQUENCE [LARGE SCALE GENOMIC DNA]</scope>
    <source>
        <strain evidence="2 3">17J57-3</strain>
    </source>
</reference>
<sequence length="308" mass="35508">MDEVGRQYVELGEGWRDDLECLFSYISPRFGRVDRQRHAWEYLLGLLSSVERKNGWQLAEAAEHETPYSLQHLLDRAPWDADAVRDDLTEYIAQELGDRNGVLVVDETGFLKKGTHSAGVQRQYSGTAGRIENCQVGVFMAYAGQHGRALMDRELYLPKEWTEDNARRQAAKIPDQIEFKTKPQLAQQMIERAVAAKVPFAWITGDEVYGDNRSLRVWLEQSDLHFVLATRSNSHVWTEQLRQATVETLGKTVTDADWQTLSAGDGTKGPRWYDWVRIPLLSWQMPGERWLMLRRSRSDNKLAYYVSQ</sequence>
<proteinExistence type="predicted"/>